<dbReference type="Pfam" id="PF19728">
    <property type="entry name" value="DUF6220"/>
    <property type="match status" value="1"/>
</dbReference>
<dbReference type="RefSeq" id="WP_073498409.1">
    <property type="nucleotide sequence ID" value="NZ_FRBI01000008.1"/>
</dbReference>
<name>A0A1M7G6T0_9ACTN</name>
<gene>
    <name evidence="3" type="ORF">SAMN05216499_108169</name>
</gene>
<proteinExistence type="predicted"/>
<keyword evidence="4" id="KW-1185">Reference proteome</keyword>
<dbReference type="EMBL" id="FRBI01000008">
    <property type="protein sequence ID" value="SHM12094.1"/>
    <property type="molecule type" value="Genomic_DNA"/>
</dbReference>
<sequence length="153" mass="15913">MRKLYFVLCVLLFAAIGVQFYLAGIAAFTKPQTDSTFDAHKMNGMMIIPALSVLATIAAIIAKVPRKLIGLTILVAALIPVQILINTVGGRDNAHSSTGGVAVMGFHVINGLIIMLVARAALLGARQMMKARAEEPAATATGEPAQSPTGSVG</sequence>
<evidence type="ECO:0000256" key="1">
    <source>
        <dbReference type="SAM" id="MobiDB-lite"/>
    </source>
</evidence>
<dbReference type="Proteomes" id="UP000184111">
    <property type="component" value="Unassembled WGS sequence"/>
</dbReference>
<keyword evidence="2" id="KW-1133">Transmembrane helix</keyword>
<feature type="transmembrane region" description="Helical" evidence="2">
    <location>
        <begin position="43"/>
        <end position="61"/>
    </location>
</feature>
<evidence type="ECO:0000256" key="2">
    <source>
        <dbReference type="SAM" id="Phobius"/>
    </source>
</evidence>
<feature type="transmembrane region" description="Helical" evidence="2">
    <location>
        <begin position="68"/>
        <end position="89"/>
    </location>
</feature>
<feature type="compositionally biased region" description="Low complexity" evidence="1">
    <location>
        <begin position="136"/>
        <end position="145"/>
    </location>
</feature>
<dbReference type="AlphaFoldDB" id="A0A1M7G6T0"/>
<dbReference type="STRING" id="310782.SAMN05216499_108169"/>
<evidence type="ECO:0000313" key="4">
    <source>
        <dbReference type="Proteomes" id="UP000184111"/>
    </source>
</evidence>
<dbReference type="OrthoDB" id="3535263at2"/>
<evidence type="ECO:0000313" key="3">
    <source>
        <dbReference type="EMBL" id="SHM12094.1"/>
    </source>
</evidence>
<dbReference type="InterPro" id="IPR046192">
    <property type="entry name" value="DUF6220"/>
</dbReference>
<feature type="region of interest" description="Disordered" evidence="1">
    <location>
        <begin position="134"/>
        <end position="153"/>
    </location>
</feature>
<organism evidence="3 4">
    <name type="scientific">Actinacidiphila paucisporea</name>
    <dbReference type="NCBI Taxonomy" id="310782"/>
    <lineage>
        <taxon>Bacteria</taxon>
        <taxon>Bacillati</taxon>
        <taxon>Actinomycetota</taxon>
        <taxon>Actinomycetes</taxon>
        <taxon>Kitasatosporales</taxon>
        <taxon>Streptomycetaceae</taxon>
        <taxon>Actinacidiphila</taxon>
    </lineage>
</organism>
<accession>A0A1M7G6T0</accession>
<protein>
    <submittedName>
        <fullName evidence="3">Uncharacterized protein</fullName>
    </submittedName>
</protein>
<reference evidence="3 4" key="1">
    <citation type="submission" date="2016-11" db="EMBL/GenBank/DDBJ databases">
        <authorList>
            <person name="Jaros S."/>
            <person name="Januszkiewicz K."/>
            <person name="Wedrychowicz H."/>
        </authorList>
    </citation>
    <scope>NUCLEOTIDE SEQUENCE [LARGE SCALE GENOMIC DNA]</scope>
    <source>
        <strain evidence="3 4">CGMCC 4.2025</strain>
    </source>
</reference>
<keyword evidence="2" id="KW-0812">Transmembrane</keyword>
<keyword evidence="2" id="KW-0472">Membrane</keyword>
<feature type="transmembrane region" description="Helical" evidence="2">
    <location>
        <begin position="101"/>
        <end position="122"/>
    </location>
</feature>